<proteinExistence type="predicted"/>
<evidence type="ECO:0000256" key="1">
    <source>
        <dbReference type="SAM" id="MobiDB-lite"/>
    </source>
</evidence>
<comment type="caution">
    <text evidence="2">The sequence shown here is derived from an EMBL/GenBank/DDBJ whole genome shotgun (WGS) entry which is preliminary data.</text>
</comment>
<name>A0A9Q1FHK9_SYNKA</name>
<reference evidence="2" key="1">
    <citation type="journal article" date="2023" name="Science">
        <title>Genome structures resolve the early diversification of teleost fishes.</title>
        <authorList>
            <person name="Parey E."/>
            <person name="Louis A."/>
            <person name="Montfort J."/>
            <person name="Bouchez O."/>
            <person name="Roques C."/>
            <person name="Iampietro C."/>
            <person name="Lluch J."/>
            <person name="Castinel A."/>
            <person name="Donnadieu C."/>
            <person name="Desvignes T."/>
            <person name="Floi Bucao C."/>
            <person name="Jouanno E."/>
            <person name="Wen M."/>
            <person name="Mejri S."/>
            <person name="Dirks R."/>
            <person name="Jansen H."/>
            <person name="Henkel C."/>
            <person name="Chen W.J."/>
            <person name="Zahm M."/>
            <person name="Cabau C."/>
            <person name="Klopp C."/>
            <person name="Thompson A.W."/>
            <person name="Robinson-Rechavi M."/>
            <person name="Braasch I."/>
            <person name="Lecointre G."/>
            <person name="Bobe J."/>
            <person name="Postlethwait J.H."/>
            <person name="Berthelot C."/>
            <person name="Roest Crollius H."/>
            <person name="Guiguen Y."/>
        </authorList>
    </citation>
    <scope>NUCLEOTIDE SEQUENCE</scope>
    <source>
        <strain evidence="2">WJC10195</strain>
    </source>
</reference>
<feature type="region of interest" description="Disordered" evidence="1">
    <location>
        <begin position="125"/>
        <end position="147"/>
    </location>
</feature>
<gene>
    <name evidence="2" type="ORF">SKAU_G00155180</name>
</gene>
<dbReference type="Proteomes" id="UP001152622">
    <property type="component" value="Chromosome 5"/>
</dbReference>
<evidence type="ECO:0000313" key="2">
    <source>
        <dbReference type="EMBL" id="KAJ8358993.1"/>
    </source>
</evidence>
<organism evidence="2 3">
    <name type="scientific">Synaphobranchus kaupii</name>
    <name type="common">Kaup's arrowtooth eel</name>
    <dbReference type="NCBI Taxonomy" id="118154"/>
    <lineage>
        <taxon>Eukaryota</taxon>
        <taxon>Metazoa</taxon>
        <taxon>Chordata</taxon>
        <taxon>Craniata</taxon>
        <taxon>Vertebrata</taxon>
        <taxon>Euteleostomi</taxon>
        <taxon>Actinopterygii</taxon>
        <taxon>Neopterygii</taxon>
        <taxon>Teleostei</taxon>
        <taxon>Anguilliformes</taxon>
        <taxon>Synaphobranchidae</taxon>
        <taxon>Synaphobranchus</taxon>
    </lineage>
</organism>
<sequence>MNFEIQTFIKPKTKACNRGFLAHRRLGGPQLDRWRGAPDPLRRPQLCEDRPRVSHFSPYLLCIRRVEKSEREEPQRPRGGFWEITDTPPSRPLPGPLLVSVRPRNEDSEPISHVRNIRRAALRLASRSPEQVGPPRGEGSPGDVPRITAEQPSVVWQRVNERAWKSSRQAILRMLLIHWLLCGAIG</sequence>
<evidence type="ECO:0000313" key="3">
    <source>
        <dbReference type="Proteomes" id="UP001152622"/>
    </source>
</evidence>
<dbReference type="EMBL" id="JAINUF010000005">
    <property type="protein sequence ID" value="KAJ8358993.1"/>
    <property type="molecule type" value="Genomic_DNA"/>
</dbReference>
<protein>
    <submittedName>
        <fullName evidence="2">Uncharacterized protein</fullName>
    </submittedName>
</protein>
<dbReference type="AlphaFoldDB" id="A0A9Q1FHK9"/>
<keyword evidence="3" id="KW-1185">Reference proteome</keyword>
<accession>A0A9Q1FHK9</accession>